<evidence type="ECO:0000313" key="2">
    <source>
        <dbReference type="EMBL" id="KAK9414235.1"/>
    </source>
</evidence>
<organism evidence="2 3">
    <name type="scientific">Seiridium unicorne</name>
    <dbReference type="NCBI Taxonomy" id="138068"/>
    <lineage>
        <taxon>Eukaryota</taxon>
        <taxon>Fungi</taxon>
        <taxon>Dikarya</taxon>
        <taxon>Ascomycota</taxon>
        <taxon>Pezizomycotina</taxon>
        <taxon>Sordariomycetes</taxon>
        <taxon>Xylariomycetidae</taxon>
        <taxon>Amphisphaeriales</taxon>
        <taxon>Sporocadaceae</taxon>
        <taxon>Seiridium</taxon>
    </lineage>
</organism>
<feature type="compositionally biased region" description="Basic and acidic residues" evidence="1">
    <location>
        <begin position="230"/>
        <end position="239"/>
    </location>
</feature>
<dbReference type="EMBL" id="JARVKF010000429">
    <property type="protein sequence ID" value="KAK9414235.1"/>
    <property type="molecule type" value="Genomic_DNA"/>
</dbReference>
<proteinExistence type="predicted"/>
<feature type="compositionally biased region" description="Basic residues" evidence="1">
    <location>
        <begin position="240"/>
        <end position="258"/>
    </location>
</feature>
<feature type="region of interest" description="Disordered" evidence="1">
    <location>
        <begin position="1"/>
        <end position="21"/>
    </location>
</feature>
<evidence type="ECO:0000313" key="3">
    <source>
        <dbReference type="Proteomes" id="UP001408356"/>
    </source>
</evidence>
<evidence type="ECO:0000256" key="1">
    <source>
        <dbReference type="SAM" id="MobiDB-lite"/>
    </source>
</evidence>
<name>A0ABR2UHX0_9PEZI</name>
<feature type="region of interest" description="Disordered" evidence="1">
    <location>
        <begin position="35"/>
        <end position="80"/>
    </location>
</feature>
<reference evidence="2 3" key="1">
    <citation type="journal article" date="2024" name="J. Plant Pathol.">
        <title>Sequence and assembly of the genome of Seiridium unicorne, isolate CBS 538.82, causal agent of cypress canker disease.</title>
        <authorList>
            <person name="Scali E."/>
            <person name="Rocca G.D."/>
            <person name="Danti R."/>
            <person name="Garbelotto M."/>
            <person name="Barberini S."/>
            <person name="Baroncelli R."/>
            <person name="Emiliani G."/>
        </authorList>
    </citation>
    <scope>NUCLEOTIDE SEQUENCE [LARGE SCALE GENOMIC DNA]</scope>
    <source>
        <strain evidence="2 3">BM-138-508</strain>
    </source>
</reference>
<feature type="compositionally biased region" description="Basic and acidic residues" evidence="1">
    <location>
        <begin position="284"/>
        <end position="296"/>
    </location>
</feature>
<protein>
    <submittedName>
        <fullName evidence="2">Uncharacterized protein</fullName>
    </submittedName>
</protein>
<accession>A0ABR2UHX0</accession>
<feature type="compositionally biased region" description="Basic and acidic residues" evidence="1">
    <location>
        <begin position="127"/>
        <end position="159"/>
    </location>
</feature>
<gene>
    <name evidence="2" type="ORF">SUNI508_02334</name>
</gene>
<sequence>MPREKHVHFSAPNKLRTKPIMSPKIRLDDYEMKYQSRTRKPSFSGSAELDDVDRYTRQKEKRMKGILKPPRKDSRKGSDILGLLIGGRKKLKLRNGSGESPWKRRYAPLRSEPVQWVPLLEIDSDSEVDRRETVRYQAGDRRYGSSEHRDVRTEGHKDWNANGPRQRKSALVGGIDERRRRFPASPPRRIRDYGGWPVYTQQWSRQEPHTPPVARSSSEPESPSEDDSSSDGKSDDGYYRRSKSVSKSKRKSKLKVTPKKASEARERRRATSPRNAGRLGSKTEVSREEVCSEEWRSTSSSVSVPATVFIALS</sequence>
<comment type="caution">
    <text evidence="2">The sequence shown here is derived from an EMBL/GenBank/DDBJ whole genome shotgun (WGS) entry which is preliminary data.</text>
</comment>
<dbReference type="Proteomes" id="UP001408356">
    <property type="component" value="Unassembled WGS sequence"/>
</dbReference>
<keyword evidence="3" id="KW-1185">Reference proteome</keyword>
<feature type="region of interest" description="Disordered" evidence="1">
    <location>
        <begin position="127"/>
        <end position="297"/>
    </location>
</feature>